<feature type="non-terminal residue" evidence="2">
    <location>
        <position position="1"/>
    </location>
</feature>
<feature type="compositionally biased region" description="Low complexity" evidence="1">
    <location>
        <begin position="161"/>
        <end position="170"/>
    </location>
</feature>
<feature type="region of interest" description="Disordered" evidence="1">
    <location>
        <begin position="98"/>
        <end position="182"/>
    </location>
</feature>
<dbReference type="EMBL" id="JAEFCI010007144">
    <property type="protein sequence ID" value="KAG5459248.1"/>
    <property type="molecule type" value="Genomic_DNA"/>
</dbReference>
<evidence type="ECO:0000313" key="2">
    <source>
        <dbReference type="EMBL" id="KAG5459248.1"/>
    </source>
</evidence>
<dbReference type="AlphaFoldDB" id="A0A8H8DI72"/>
<keyword evidence="3" id="KW-1185">Reference proteome</keyword>
<evidence type="ECO:0000256" key="1">
    <source>
        <dbReference type="SAM" id="MobiDB-lite"/>
    </source>
</evidence>
<feature type="compositionally biased region" description="Polar residues" evidence="1">
    <location>
        <begin position="16"/>
        <end position="34"/>
    </location>
</feature>
<organism evidence="2 3">
    <name type="scientific">Olpidium bornovanus</name>
    <dbReference type="NCBI Taxonomy" id="278681"/>
    <lineage>
        <taxon>Eukaryota</taxon>
        <taxon>Fungi</taxon>
        <taxon>Fungi incertae sedis</taxon>
        <taxon>Olpidiomycota</taxon>
        <taxon>Olpidiomycotina</taxon>
        <taxon>Olpidiomycetes</taxon>
        <taxon>Olpidiales</taxon>
        <taxon>Olpidiaceae</taxon>
        <taxon>Olpidium</taxon>
    </lineage>
</organism>
<evidence type="ECO:0000313" key="3">
    <source>
        <dbReference type="Proteomes" id="UP000673691"/>
    </source>
</evidence>
<feature type="region of interest" description="Disordered" evidence="1">
    <location>
        <begin position="16"/>
        <end position="52"/>
    </location>
</feature>
<gene>
    <name evidence="2" type="ORF">BJ554DRAFT_368</name>
</gene>
<comment type="caution">
    <text evidence="2">The sequence shown here is derived from an EMBL/GenBank/DDBJ whole genome shotgun (WGS) entry which is preliminary data.</text>
</comment>
<reference evidence="2 3" key="1">
    <citation type="journal article" name="Sci. Rep.">
        <title>Genome-scale phylogenetic analyses confirm Olpidium as the closest living zoosporic fungus to the non-flagellated, terrestrial fungi.</title>
        <authorList>
            <person name="Chang Y."/>
            <person name="Rochon D."/>
            <person name="Sekimoto S."/>
            <person name="Wang Y."/>
            <person name="Chovatia M."/>
            <person name="Sandor L."/>
            <person name="Salamov A."/>
            <person name="Grigoriev I.V."/>
            <person name="Stajich J.E."/>
            <person name="Spatafora J.W."/>
        </authorList>
    </citation>
    <scope>NUCLEOTIDE SEQUENCE [LARGE SCALE GENOMIC DNA]</scope>
    <source>
        <strain evidence="2">S191</strain>
    </source>
</reference>
<name>A0A8H8DI72_9FUNG</name>
<dbReference type="Proteomes" id="UP000673691">
    <property type="component" value="Unassembled WGS sequence"/>
</dbReference>
<sequence>ADELYFRALKLPQNLTETKQSQTSEYAGTSSKSGTGKPRLVPPNLPSLLSSTSFINSTASEVGKSKVSLEPDAELDFFEERMPEALILDEDDAINLEKGNCNDERRPKRVQVTESSSLVSKRRDLHFPGVDRSHPLAQSPGPPATQARPETASAVAIRKPGAGTSASARSTSKRTGRPPPKLEVVPLLEEKFSQVLLGGFLT</sequence>
<protein>
    <submittedName>
        <fullName evidence="2">Uncharacterized protein</fullName>
    </submittedName>
</protein>
<proteinExistence type="predicted"/>
<accession>A0A8H8DI72</accession>
<feature type="compositionally biased region" description="Basic and acidic residues" evidence="1">
    <location>
        <begin position="121"/>
        <end position="134"/>
    </location>
</feature>